<dbReference type="GO" id="GO:0003677">
    <property type="term" value="F:DNA binding"/>
    <property type="evidence" value="ECO:0007669"/>
    <property type="project" value="InterPro"/>
</dbReference>
<dbReference type="Proteomes" id="UP000479000">
    <property type="component" value="Unassembled WGS sequence"/>
</dbReference>
<dbReference type="PANTHER" id="PTHR12243:SF69">
    <property type="entry name" value="SI:CH73-59F11.3"/>
    <property type="match status" value="1"/>
</dbReference>
<dbReference type="PANTHER" id="PTHR12243">
    <property type="entry name" value="MADF DOMAIN TRANSCRIPTION FACTOR"/>
    <property type="match status" value="1"/>
</dbReference>
<dbReference type="PROSITE" id="PS51029">
    <property type="entry name" value="MADF"/>
    <property type="match status" value="1"/>
</dbReference>
<reference evidence="5 6" key="1">
    <citation type="submission" date="2020-02" db="EMBL/GenBank/DDBJ databases">
        <authorList>
            <person name="Ferguson B K."/>
        </authorList>
    </citation>
    <scope>NUCLEOTIDE SEQUENCE [LARGE SCALE GENOMIC DNA]</scope>
</reference>
<dbReference type="PROSITE" id="PS51031">
    <property type="entry name" value="BESS"/>
    <property type="match status" value="1"/>
</dbReference>
<organism evidence="5 6">
    <name type="scientific">Nesidiocoris tenuis</name>
    <dbReference type="NCBI Taxonomy" id="355587"/>
    <lineage>
        <taxon>Eukaryota</taxon>
        <taxon>Metazoa</taxon>
        <taxon>Ecdysozoa</taxon>
        <taxon>Arthropoda</taxon>
        <taxon>Hexapoda</taxon>
        <taxon>Insecta</taxon>
        <taxon>Pterygota</taxon>
        <taxon>Neoptera</taxon>
        <taxon>Paraneoptera</taxon>
        <taxon>Hemiptera</taxon>
        <taxon>Heteroptera</taxon>
        <taxon>Panheteroptera</taxon>
        <taxon>Cimicomorpha</taxon>
        <taxon>Miridae</taxon>
        <taxon>Dicyphina</taxon>
        <taxon>Nesidiocoris</taxon>
    </lineage>
</organism>
<dbReference type="GO" id="GO:0005667">
    <property type="term" value="C:transcription regulator complex"/>
    <property type="evidence" value="ECO:0007669"/>
    <property type="project" value="TreeGrafter"/>
</dbReference>
<comment type="subcellular location">
    <subcellularLocation>
        <location evidence="1">Nucleus</location>
    </subcellularLocation>
</comment>
<evidence type="ECO:0000259" key="3">
    <source>
        <dbReference type="PROSITE" id="PS51029"/>
    </source>
</evidence>
<proteinExistence type="predicted"/>
<feature type="domain" description="MADF" evidence="3">
    <location>
        <begin position="74"/>
        <end position="169"/>
    </location>
</feature>
<evidence type="ECO:0000256" key="1">
    <source>
        <dbReference type="PROSITE-ProRule" id="PRU00371"/>
    </source>
</evidence>
<dbReference type="Pfam" id="PF10545">
    <property type="entry name" value="MADF_DNA_bdg"/>
    <property type="match status" value="1"/>
</dbReference>
<protein>
    <recommendedName>
        <fullName evidence="7">BESS domain-containing protein</fullName>
    </recommendedName>
</protein>
<accession>A0A6H5GNM3</accession>
<sequence>MAKAHASATSYRLTLNPLIAIKKFTCEFKGNSFSHHFAFLHVLRRIDLVNQNNAKTLSRPHCPLAGDGPERRFGQTENLFFSLGRWPINAEDNLKKNLHTTFWDRRKTPVGISFNAVHENVEVARRHWQLLRDTFRKQFKRRKRLGLSKVTKSNWVHYNEMSFLSDMTKPRFASNYSASPDVQDSVDRPEECYFYIKSEVDVPPYNADDSTSEAYAQTEPKAFEEHRDYRVVGLYGKAEADDRLAVDRLADDRLADDRLADDDSASAQNDQQSEDQGAEMPLVKDSLSVQPVKCQLLDASQNNQDEDDDLSFFKSLLPYLKTLRPVQKMKLRSTILNNVISALQEANPNDCNYP</sequence>
<feature type="domain" description="BESS" evidence="4">
    <location>
        <begin position="306"/>
        <end position="345"/>
    </location>
</feature>
<dbReference type="InterPro" id="IPR006578">
    <property type="entry name" value="MADF-dom"/>
</dbReference>
<keyword evidence="1" id="KW-0539">Nucleus</keyword>
<dbReference type="InterPro" id="IPR004210">
    <property type="entry name" value="BESS_motif"/>
</dbReference>
<dbReference type="InterPro" id="IPR039353">
    <property type="entry name" value="TF_Adf1"/>
</dbReference>
<dbReference type="Pfam" id="PF02944">
    <property type="entry name" value="BESS"/>
    <property type="match status" value="1"/>
</dbReference>
<evidence type="ECO:0000256" key="2">
    <source>
        <dbReference type="SAM" id="MobiDB-lite"/>
    </source>
</evidence>
<dbReference type="AlphaFoldDB" id="A0A6H5GNM3"/>
<evidence type="ECO:0000313" key="5">
    <source>
        <dbReference type="EMBL" id="CAB0004678.1"/>
    </source>
</evidence>
<dbReference type="OrthoDB" id="6606389at2759"/>
<dbReference type="GO" id="GO:0006357">
    <property type="term" value="P:regulation of transcription by RNA polymerase II"/>
    <property type="evidence" value="ECO:0007669"/>
    <property type="project" value="TreeGrafter"/>
</dbReference>
<gene>
    <name evidence="5" type="ORF">NTEN_LOCUS10155</name>
</gene>
<evidence type="ECO:0000313" key="6">
    <source>
        <dbReference type="Proteomes" id="UP000479000"/>
    </source>
</evidence>
<keyword evidence="6" id="KW-1185">Reference proteome</keyword>
<evidence type="ECO:0000259" key="4">
    <source>
        <dbReference type="PROSITE" id="PS51031"/>
    </source>
</evidence>
<dbReference type="EMBL" id="CADCXU010015130">
    <property type="protein sequence ID" value="CAB0004678.1"/>
    <property type="molecule type" value="Genomic_DNA"/>
</dbReference>
<evidence type="ECO:0008006" key="7">
    <source>
        <dbReference type="Google" id="ProtNLM"/>
    </source>
</evidence>
<dbReference type="GO" id="GO:0005634">
    <property type="term" value="C:nucleus"/>
    <property type="evidence" value="ECO:0007669"/>
    <property type="project" value="UniProtKB-SubCell"/>
</dbReference>
<name>A0A6H5GNM3_9HEMI</name>
<feature type="region of interest" description="Disordered" evidence="2">
    <location>
        <begin position="258"/>
        <end position="279"/>
    </location>
</feature>